<dbReference type="GO" id="GO:0003824">
    <property type="term" value="F:catalytic activity"/>
    <property type="evidence" value="ECO:0007669"/>
    <property type="project" value="InterPro"/>
</dbReference>
<dbReference type="SUPFAM" id="SSF102114">
    <property type="entry name" value="Radical SAM enzymes"/>
    <property type="match status" value="1"/>
</dbReference>
<feature type="domain" description="Radical SAM core" evidence="6">
    <location>
        <begin position="2"/>
        <end position="224"/>
    </location>
</feature>
<dbReference type="GO" id="GO:0051536">
    <property type="term" value="F:iron-sulfur cluster binding"/>
    <property type="evidence" value="ECO:0007669"/>
    <property type="project" value="UniProtKB-KW"/>
</dbReference>
<organism evidence="7 8">
    <name type="scientific">Halovulum dunhuangense</name>
    <dbReference type="NCBI Taxonomy" id="1505036"/>
    <lineage>
        <taxon>Bacteria</taxon>
        <taxon>Pseudomonadati</taxon>
        <taxon>Pseudomonadota</taxon>
        <taxon>Alphaproteobacteria</taxon>
        <taxon>Rhodobacterales</taxon>
        <taxon>Paracoccaceae</taxon>
        <taxon>Halovulum</taxon>
    </lineage>
</organism>
<dbReference type="GO" id="GO:0046872">
    <property type="term" value="F:metal ion binding"/>
    <property type="evidence" value="ECO:0007669"/>
    <property type="project" value="UniProtKB-KW"/>
</dbReference>
<dbReference type="InterPro" id="IPR007197">
    <property type="entry name" value="rSAM"/>
</dbReference>
<keyword evidence="3" id="KW-0479">Metal-binding</keyword>
<sequence length="300" mass="34011">MSLRDHADYVSITMEFRCNLRCVHCMIEGTMDRLKPAPDDLFARVLAEQHASGRWKGLVLTGSEITLRRDLPDLARAAREAGFERIRIQTHGMHLARTDYADRLLAAGVNEFFVSVAGSDRESHDRITAVPGAWDKMLAGMEYLDRQDGVRLITNTVVTALSHELLPGIVDRLSHLERLVQMEFWTYFPMAETDEKGLCARHADILPHLRAAILRARALGRFVEVKNFPECLLGDLRDALVNAQPTLIIDPEFWTEFDRNGFYRCVHQAECGSKECLGLTPAYAARFGWEEDRLTPFPKG</sequence>
<dbReference type="InterPro" id="IPR050377">
    <property type="entry name" value="Radical_SAM_PqqE_MftC-like"/>
</dbReference>
<evidence type="ECO:0000256" key="3">
    <source>
        <dbReference type="ARBA" id="ARBA00022723"/>
    </source>
</evidence>
<evidence type="ECO:0000256" key="4">
    <source>
        <dbReference type="ARBA" id="ARBA00023004"/>
    </source>
</evidence>
<evidence type="ECO:0000313" key="8">
    <source>
        <dbReference type="Proteomes" id="UP000572377"/>
    </source>
</evidence>
<evidence type="ECO:0000259" key="6">
    <source>
        <dbReference type="PROSITE" id="PS51918"/>
    </source>
</evidence>
<keyword evidence="5" id="KW-0411">Iron-sulfur</keyword>
<dbReference type="InterPro" id="IPR013785">
    <property type="entry name" value="Aldolase_TIM"/>
</dbReference>
<gene>
    <name evidence="7" type="ORF">HMH01_07935</name>
</gene>
<dbReference type="Pfam" id="PF04055">
    <property type="entry name" value="Radical_SAM"/>
    <property type="match status" value="1"/>
</dbReference>
<dbReference type="SFLD" id="SFLDG01067">
    <property type="entry name" value="SPASM/twitch_domain_containing"/>
    <property type="match status" value="1"/>
</dbReference>
<name>A0A849L2A3_9RHOB</name>
<reference evidence="7 8" key="1">
    <citation type="submission" date="2020-05" db="EMBL/GenBank/DDBJ databases">
        <title>Gimesia benthica sp. nov., a novel planctomycete isolated from a deep-sea water sample of the Northwest Indian Ocean.</title>
        <authorList>
            <person name="Wang J."/>
            <person name="Ruan C."/>
            <person name="Song L."/>
            <person name="Zhu Y."/>
            <person name="Li A."/>
            <person name="Zheng X."/>
            <person name="Wang L."/>
            <person name="Lu Z."/>
            <person name="Huang Y."/>
            <person name="Du W."/>
            <person name="Zhou Y."/>
            <person name="Huang L."/>
            <person name="Dai X."/>
        </authorList>
    </citation>
    <scope>NUCLEOTIDE SEQUENCE [LARGE SCALE GENOMIC DNA]</scope>
    <source>
        <strain evidence="7 8">YYQ-30</strain>
    </source>
</reference>
<keyword evidence="4" id="KW-0408">Iron</keyword>
<dbReference type="PANTHER" id="PTHR11228:SF34">
    <property type="entry name" value="TUNGSTEN-CONTAINING ALDEHYDE FERREDOXIN OXIDOREDUCTASE COFACTOR MODIFYING PROTEIN"/>
    <property type="match status" value="1"/>
</dbReference>
<accession>A0A849L2A3</accession>
<evidence type="ECO:0000313" key="7">
    <source>
        <dbReference type="EMBL" id="NNU80370.1"/>
    </source>
</evidence>
<evidence type="ECO:0000256" key="1">
    <source>
        <dbReference type="ARBA" id="ARBA00001966"/>
    </source>
</evidence>
<dbReference type="Gene3D" id="3.20.20.70">
    <property type="entry name" value="Aldolase class I"/>
    <property type="match status" value="1"/>
</dbReference>
<dbReference type="EMBL" id="JABFBC010000001">
    <property type="protein sequence ID" value="NNU80370.1"/>
    <property type="molecule type" value="Genomic_DNA"/>
</dbReference>
<comment type="caution">
    <text evidence="7">The sequence shown here is derived from an EMBL/GenBank/DDBJ whole genome shotgun (WGS) entry which is preliminary data.</text>
</comment>
<protein>
    <submittedName>
        <fullName evidence="7">Radical SAM protein</fullName>
    </submittedName>
</protein>
<evidence type="ECO:0000256" key="2">
    <source>
        <dbReference type="ARBA" id="ARBA00022691"/>
    </source>
</evidence>
<proteinExistence type="predicted"/>
<dbReference type="Proteomes" id="UP000572377">
    <property type="component" value="Unassembled WGS sequence"/>
</dbReference>
<keyword evidence="2" id="KW-0949">S-adenosyl-L-methionine</keyword>
<comment type="cofactor">
    <cofactor evidence="1">
        <name>[4Fe-4S] cluster</name>
        <dbReference type="ChEBI" id="CHEBI:49883"/>
    </cofactor>
</comment>
<evidence type="ECO:0000256" key="5">
    <source>
        <dbReference type="ARBA" id="ARBA00023014"/>
    </source>
</evidence>
<dbReference type="PANTHER" id="PTHR11228">
    <property type="entry name" value="RADICAL SAM DOMAIN PROTEIN"/>
    <property type="match status" value="1"/>
</dbReference>
<dbReference type="CDD" id="cd01335">
    <property type="entry name" value="Radical_SAM"/>
    <property type="match status" value="1"/>
</dbReference>
<dbReference type="AlphaFoldDB" id="A0A849L2A3"/>
<dbReference type="SFLD" id="SFLDS00029">
    <property type="entry name" value="Radical_SAM"/>
    <property type="match status" value="1"/>
</dbReference>
<keyword evidence="8" id="KW-1185">Reference proteome</keyword>
<dbReference type="InterPro" id="IPR058240">
    <property type="entry name" value="rSAM_sf"/>
</dbReference>
<dbReference type="PROSITE" id="PS51918">
    <property type="entry name" value="RADICAL_SAM"/>
    <property type="match status" value="1"/>
</dbReference>